<feature type="compositionally biased region" description="Polar residues" evidence="1">
    <location>
        <begin position="192"/>
        <end position="203"/>
    </location>
</feature>
<dbReference type="GO" id="GO:0051087">
    <property type="term" value="F:protein-folding chaperone binding"/>
    <property type="evidence" value="ECO:0007669"/>
    <property type="project" value="InterPro"/>
</dbReference>
<dbReference type="Gene3D" id="1.20.58.120">
    <property type="entry name" value="BAG domain"/>
    <property type="match status" value="1"/>
</dbReference>
<feature type="region of interest" description="Disordered" evidence="1">
    <location>
        <begin position="284"/>
        <end position="351"/>
    </location>
</feature>
<dbReference type="STRING" id="7395.A0A1A9UG76"/>
<feature type="region of interest" description="Disordered" evidence="1">
    <location>
        <begin position="431"/>
        <end position="557"/>
    </location>
</feature>
<dbReference type="PROSITE" id="PS51035">
    <property type="entry name" value="BAG"/>
    <property type="match status" value="1"/>
</dbReference>
<feature type="compositionally biased region" description="Polar residues" evidence="1">
    <location>
        <begin position="440"/>
        <end position="461"/>
    </location>
</feature>
<dbReference type="InterPro" id="IPR003103">
    <property type="entry name" value="BAG_domain"/>
</dbReference>
<feature type="compositionally biased region" description="Polar residues" evidence="1">
    <location>
        <begin position="289"/>
        <end position="328"/>
    </location>
</feature>
<reference evidence="3" key="1">
    <citation type="submission" date="2020-05" db="UniProtKB">
        <authorList>
            <consortium name="EnsemblMetazoa"/>
        </authorList>
    </citation>
    <scope>IDENTIFICATION</scope>
    <source>
        <strain evidence="3">TTRI</strain>
    </source>
</reference>
<feature type="region of interest" description="Disordered" evidence="1">
    <location>
        <begin position="97"/>
        <end position="269"/>
    </location>
</feature>
<dbReference type="InterPro" id="IPR036533">
    <property type="entry name" value="BAG_dom_sf"/>
</dbReference>
<dbReference type="EnsemblMetazoa" id="GAUT003811-RA">
    <property type="protein sequence ID" value="GAUT003811-PA"/>
    <property type="gene ID" value="GAUT003811"/>
</dbReference>
<feature type="domain" description="BAG" evidence="2">
    <location>
        <begin position="353"/>
        <end position="430"/>
    </location>
</feature>
<evidence type="ECO:0000259" key="2">
    <source>
        <dbReference type="PROSITE" id="PS51035"/>
    </source>
</evidence>
<sequence>MILKVPNGRLHLHKLKNNSEYQDFRFEPDMDIDMDIDMDMFPRSRLGRIHDPFTGFGGSHFAFPQFNSLGRRRANTEQDDDFFRRMPAEFREYMPQGFGHRHAPNAGMHPQGTHPGTPGGPMGPPPAQAQYYTGMPQSPTKKVCDAAIQTEDPAGRSEVDHAVPVENLSQQGLRNTVDMGVKSEREMHGTRSHSAPPNEQQIPINDKHAGSSPPLSSQHSQYSNSQTSPQMQSQYQKSYHTPQRQQQQQQQHYHKQQTPPPPQTPGGTFIRTIPIFVEGRSEPIINNKEIPNQNSASSTSTPCRSFTPPKQHTSFHQQSHRPTPLNTHQQQQQQQQSQQPQDIPPQTPHTMDSINKIQDIQRDVLELMSHVEKFAGTRGDKEYVYLDEMLTRNLLKLDNIDTNGKDSIRLARKEAIKCIQASINVLEAKAEENVKRSQSKKSISATNVNDFNAAPQPQKSASGEEITKEKISSTNEATKDSANEQKPADATKIQEPIPLPPPEGMINIENESQQLPSKVIKEVENEKPGKAAEESKSQKEASPVATEAKCDVTTETK</sequence>
<organism evidence="3 4">
    <name type="scientific">Glossina austeni</name>
    <name type="common">Savannah tsetse fly</name>
    <dbReference type="NCBI Taxonomy" id="7395"/>
    <lineage>
        <taxon>Eukaryota</taxon>
        <taxon>Metazoa</taxon>
        <taxon>Ecdysozoa</taxon>
        <taxon>Arthropoda</taxon>
        <taxon>Hexapoda</taxon>
        <taxon>Insecta</taxon>
        <taxon>Pterygota</taxon>
        <taxon>Neoptera</taxon>
        <taxon>Endopterygota</taxon>
        <taxon>Diptera</taxon>
        <taxon>Brachycera</taxon>
        <taxon>Muscomorpha</taxon>
        <taxon>Hippoboscoidea</taxon>
        <taxon>Glossinidae</taxon>
        <taxon>Glossina</taxon>
    </lineage>
</organism>
<feature type="compositionally biased region" description="Basic and acidic residues" evidence="1">
    <location>
        <begin position="153"/>
        <end position="163"/>
    </location>
</feature>
<feature type="compositionally biased region" description="Basic and acidic residues" evidence="1">
    <location>
        <begin position="548"/>
        <end position="557"/>
    </location>
</feature>
<dbReference type="VEuPathDB" id="VectorBase:GAUT003811"/>
<evidence type="ECO:0000256" key="1">
    <source>
        <dbReference type="SAM" id="MobiDB-lite"/>
    </source>
</evidence>
<evidence type="ECO:0000313" key="4">
    <source>
        <dbReference type="Proteomes" id="UP000078200"/>
    </source>
</evidence>
<keyword evidence="4" id="KW-1185">Reference proteome</keyword>
<dbReference type="Proteomes" id="UP000078200">
    <property type="component" value="Unassembled WGS sequence"/>
</dbReference>
<dbReference type="SMART" id="SM00264">
    <property type="entry name" value="BAG"/>
    <property type="match status" value="1"/>
</dbReference>
<feature type="compositionally biased region" description="Low complexity" evidence="1">
    <location>
        <begin position="107"/>
        <end position="116"/>
    </location>
</feature>
<dbReference type="Pfam" id="PF02179">
    <property type="entry name" value="BAG"/>
    <property type="match status" value="1"/>
</dbReference>
<name>A0A1A9UG76_GLOAU</name>
<protein>
    <recommendedName>
        <fullName evidence="2">BAG domain-containing protein</fullName>
    </recommendedName>
</protein>
<proteinExistence type="predicted"/>
<dbReference type="FunFam" id="1.20.58.120:FF:000007">
    <property type="entry name" value="Starvin, isoform C"/>
    <property type="match status" value="1"/>
</dbReference>
<feature type="compositionally biased region" description="Polar residues" evidence="1">
    <location>
        <begin position="213"/>
        <end position="239"/>
    </location>
</feature>
<dbReference type="AlphaFoldDB" id="A0A1A9UG76"/>
<feature type="compositionally biased region" description="Basic and acidic residues" evidence="1">
    <location>
        <begin position="465"/>
        <end position="489"/>
    </location>
</feature>
<accession>A0A1A9UG76</accession>
<feature type="compositionally biased region" description="Basic and acidic residues" evidence="1">
    <location>
        <begin position="519"/>
        <end position="539"/>
    </location>
</feature>
<dbReference type="SUPFAM" id="SSF63491">
    <property type="entry name" value="BAG domain"/>
    <property type="match status" value="1"/>
</dbReference>
<feature type="compositionally biased region" description="Low complexity" evidence="1">
    <location>
        <begin position="329"/>
        <end position="341"/>
    </location>
</feature>
<feature type="compositionally biased region" description="Low complexity" evidence="1">
    <location>
        <begin position="240"/>
        <end position="251"/>
    </location>
</feature>
<evidence type="ECO:0000313" key="3">
    <source>
        <dbReference type="EnsemblMetazoa" id="GAUT003811-PA"/>
    </source>
</evidence>